<sequence>MFSKFATQKRVVRMSKTETKLREYLNADVLFSLVHSGFERIKDHRSKNIKIPKQFIPSSMHLIPTV</sequence>
<dbReference type="EMBL" id="MT631352">
    <property type="protein sequence ID" value="QNO48514.1"/>
    <property type="molecule type" value="Genomic_DNA"/>
</dbReference>
<dbReference type="AlphaFoldDB" id="A0A7G9YKI0"/>
<reference evidence="1" key="1">
    <citation type="submission" date="2020-06" db="EMBL/GenBank/DDBJ databases">
        <title>Unique genomic features of the anaerobic methanotrophic archaea.</title>
        <authorList>
            <person name="Chadwick G.L."/>
            <person name="Skennerton C.T."/>
            <person name="Laso-Perez R."/>
            <person name="Leu A.O."/>
            <person name="Speth D.R."/>
            <person name="Yu H."/>
            <person name="Morgan-Lang C."/>
            <person name="Hatzenpichler R."/>
            <person name="Goudeau D."/>
            <person name="Malmstrom R."/>
            <person name="Brazelton W.J."/>
            <person name="Woyke T."/>
            <person name="Hallam S.J."/>
            <person name="Tyson G.W."/>
            <person name="Wegener G."/>
            <person name="Boetius A."/>
            <person name="Orphan V."/>
        </authorList>
    </citation>
    <scope>NUCLEOTIDE SEQUENCE</scope>
</reference>
<evidence type="ECO:0000313" key="1">
    <source>
        <dbReference type="EMBL" id="QNO48514.1"/>
    </source>
</evidence>
<protein>
    <submittedName>
        <fullName evidence="1">Uncharacterized protein</fullName>
    </submittedName>
</protein>
<organism evidence="1">
    <name type="scientific">Candidatus Methanogaster sp. ANME-2c ERB4</name>
    <dbReference type="NCBI Taxonomy" id="2759911"/>
    <lineage>
        <taxon>Archaea</taxon>
        <taxon>Methanobacteriati</taxon>
        <taxon>Methanobacteriota</taxon>
        <taxon>Stenosarchaea group</taxon>
        <taxon>Methanomicrobia</taxon>
        <taxon>Methanosarcinales</taxon>
        <taxon>ANME-2 cluster</taxon>
        <taxon>Candidatus Methanogasteraceae</taxon>
        <taxon>Candidatus Methanogaster</taxon>
    </lineage>
</organism>
<gene>
    <name evidence="1" type="ORF">IMNOINEI_00014</name>
</gene>
<accession>A0A7G9YKI0</accession>
<proteinExistence type="predicted"/>
<name>A0A7G9YKI0_9EURY</name>